<evidence type="ECO:0000313" key="2">
    <source>
        <dbReference type="EMBL" id="MFC0523046.1"/>
    </source>
</evidence>
<evidence type="ECO:0000259" key="1">
    <source>
        <dbReference type="SMART" id="SM00849"/>
    </source>
</evidence>
<dbReference type="InterPro" id="IPR050662">
    <property type="entry name" value="Sec-metab_biosynth-thioest"/>
</dbReference>
<name>A0ABV6LKW0_9BACI</name>
<comment type="caution">
    <text evidence="2">The sequence shown here is derived from an EMBL/GenBank/DDBJ whole genome shotgun (WGS) entry which is preliminary data.</text>
</comment>
<gene>
    <name evidence="2" type="ORF">ACFFGV_05485</name>
</gene>
<organism evidence="2 3">
    <name type="scientific">Pontibacillus salicampi</name>
    <dbReference type="NCBI Taxonomy" id="1449801"/>
    <lineage>
        <taxon>Bacteria</taxon>
        <taxon>Bacillati</taxon>
        <taxon>Bacillota</taxon>
        <taxon>Bacilli</taxon>
        <taxon>Bacillales</taxon>
        <taxon>Bacillaceae</taxon>
        <taxon>Pontibacillus</taxon>
    </lineage>
</organism>
<keyword evidence="3" id="KW-1185">Reference proteome</keyword>
<reference evidence="2 3" key="1">
    <citation type="submission" date="2024-09" db="EMBL/GenBank/DDBJ databases">
        <authorList>
            <person name="Sun Q."/>
            <person name="Mori K."/>
        </authorList>
    </citation>
    <scope>NUCLEOTIDE SEQUENCE [LARGE SCALE GENOMIC DNA]</scope>
    <source>
        <strain evidence="2 3">NCAIM B.02529</strain>
    </source>
</reference>
<dbReference type="InterPro" id="IPR001279">
    <property type="entry name" value="Metallo-B-lactamas"/>
</dbReference>
<dbReference type="InterPro" id="IPR036866">
    <property type="entry name" value="RibonucZ/Hydroxyglut_hydro"/>
</dbReference>
<sequence>MLYTTDTIHQLTVPTPFGVGDVHTYLLKGDSLTLVDAGIKTEEAWKALEAGLKEVGYTPQDVEQIVLTHHHPDHIGLVDRFPNMIGLYGHEDNRKWLERDEPFLNRFRAFFLELYRQFGVGEEYQAFFKHLRDPLKYVGEGTLTKSLQEGDTIPGHKEWKVVATPGHAESHLSFFRAQDGTMLSGDHLLYHISSNPLLEPPRHPGGVRPKPLVTYRETMEKCLSYPIKKVMPGHGPVFDGVHDIIRTRLQKQEQRAQKVYDMLGAHSLTPFEVCQQLFPSHIKKEFGLTMSETVGQLDYLESVQRVQVEKKDGIYYYTAV</sequence>
<accession>A0ABV6LKW0</accession>
<evidence type="ECO:0000313" key="3">
    <source>
        <dbReference type="Proteomes" id="UP001589836"/>
    </source>
</evidence>
<proteinExistence type="predicted"/>
<dbReference type="SUPFAM" id="SSF56281">
    <property type="entry name" value="Metallo-hydrolase/oxidoreductase"/>
    <property type="match status" value="1"/>
</dbReference>
<feature type="domain" description="Metallo-beta-lactamase" evidence="1">
    <location>
        <begin position="21"/>
        <end position="234"/>
    </location>
</feature>
<dbReference type="Pfam" id="PF00753">
    <property type="entry name" value="Lactamase_B"/>
    <property type="match status" value="1"/>
</dbReference>
<dbReference type="Proteomes" id="UP001589836">
    <property type="component" value="Unassembled WGS sequence"/>
</dbReference>
<dbReference type="EMBL" id="JBHLTP010000003">
    <property type="protein sequence ID" value="MFC0523046.1"/>
    <property type="molecule type" value="Genomic_DNA"/>
</dbReference>
<dbReference type="PANTHER" id="PTHR23131:SF4">
    <property type="entry name" value="METALLO-BETA-LACTAMASE SUPERFAMILY POTEIN"/>
    <property type="match status" value="1"/>
</dbReference>
<dbReference type="SMART" id="SM00849">
    <property type="entry name" value="Lactamase_B"/>
    <property type="match status" value="1"/>
</dbReference>
<dbReference type="Gene3D" id="3.60.15.10">
    <property type="entry name" value="Ribonuclease Z/Hydroxyacylglutathione hydrolase-like"/>
    <property type="match status" value="1"/>
</dbReference>
<dbReference type="RefSeq" id="WP_377345580.1">
    <property type="nucleotide sequence ID" value="NZ_JBHLTP010000003.1"/>
</dbReference>
<protein>
    <submittedName>
        <fullName evidence="2">MBL fold metallo-hydrolase</fullName>
    </submittedName>
</protein>
<dbReference type="PANTHER" id="PTHR23131">
    <property type="entry name" value="ENDORIBONUCLEASE LACTB2"/>
    <property type="match status" value="1"/>
</dbReference>